<name>A0AAD1Y3A2_EUPCR</name>
<sequence>MSFYLLNPENAKKLEEKGIKVNVEQDSKKEESESMPPQHHPIDQTIPITPTKTEQKRYNEQATLNLQENTKRNQKLSKEAVQLKNIEKDIIKQMIHEGFMVSQTAPCPAIYKNLSNCIKNHYADENYDELVENCGFYTEKMLLKKCIQSSSII</sequence>
<feature type="coiled-coil region" evidence="1">
    <location>
        <begin position="59"/>
        <end position="86"/>
    </location>
</feature>
<evidence type="ECO:0000256" key="2">
    <source>
        <dbReference type="SAM" id="MobiDB-lite"/>
    </source>
</evidence>
<protein>
    <submittedName>
        <fullName evidence="3">Uncharacterized protein</fullName>
    </submittedName>
</protein>
<dbReference type="AlphaFoldDB" id="A0AAD1Y3A2"/>
<evidence type="ECO:0000313" key="4">
    <source>
        <dbReference type="Proteomes" id="UP001295684"/>
    </source>
</evidence>
<dbReference type="EMBL" id="CAMPGE010025352">
    <property type="protein sequence ID" value="CAI2383116.1"/>
    <property type="molecule type" value="Genomic_DNA"/>
</dbReference>
<comment type="caution">
    <text evidence="3">The sequence shown here is derived from an EMBL/GenBank/DDBJ whole genome shotgun (WGS) entry which is preliminary data.</text>
</comment>
<organism evidence="3 4">
    <name type="scientific">Euplotes crassus</name>
    <dbReference type="NCBI Taxonomy" id="5936"/>
    <lineage>
        <taxon>Eukaryota</taxon>
        <taxon>Sar</taxon>
        <taxon>Alveolata</taxon>
        <taxon>Ciliophora</taxon>
        <taxon>Intramacronucleata</taxon>
        <taxon>Spirotrichea</taxon>
        <taxon>Hypotrichia</taxon>
        <taxon>Euplotida</taxon>
        <taxon>Euplotidae</taxon>
        <taxon>Moneuplotes</taxon>
    </lineage>
</organism>
<keyword evidence="4" id="KW-1185">Reference proteome</keyword>
<reference evidence="3" key="1">
    <citation type="submission" date="2023-07" db="EMBL/GenBank/DDBJ databases">
        <authorList>
            <consortium name="AG Swart"/>
            <person name="Singh M."/>
            <person name="Singh A."/>
            <person name="Seah K."/>
            <person name="Emmerich C."/>
        </authorList>
    </citation>
    <scope>NUCLEOTIDE SEQUENCE</scope>
    <source>
        <strain evidence="3">DP1</strain>
    </source>
</reference>
<gene>
    <name evidence="3" type="ORF">ECRASSUSDP1_LOCUS24607</name>
</gene>
<feature type="region of interest" description="Disordered" evidence="2">
    <location>
        <begin position="16"/>
        <end position="54"/>
    </location>
</feature>
<feature type="compositionally biased region" description="Basic and acidic residues" evidence="2">
    <location>
        <begin position="16"/>
        <end position="32"/>
    </location>
</feature>
<evidence type="ECO:0000256" key="1">
    <source>
        <dbReference type="SAM" id="Coils"/>
    </source>
</evidence>
<keyword evidence="1" id="KW-0175">Coiled coil</keyword>
<accession>A0AAD1Y3A2</accession>
<evidence type="ECO:0000313" key="3">
    <source>
        <dbReference type="EMBL" id="CAI2383116.1"/>
    </source>
</evidence>
<dbReference type="Proteomes" id="UP001295684">
    <property type="component" value="Unassembled WGS sequence"/>
</dbReference>
<proteinExistence type="predicted"/>